<dbReference type="HOGENOM" id="CLU_005126_7_1_9"/>
<evidence type="ECO:0000256" key="10">
    <source>
        <dbReference type="ARBA" id="ARBA00023201"/>
    </source>
</evidence>
<evidence type="ECO:0000256" key="3">
    <source>
        <dbReference type="ARBA" id="ARBA00022448"/>
    </source>
</evidence>
<dbReference type="NCBIfam" id="TIGR00932">
    <property type="entry name" value="2a37"/>
    <property type="match status" value="1"/>
</dbReference>
<keyword evidence="4" id="KW-0050">Antiport</keyword>
<keyword evidence="3" id="KW-0813">Transport</keyword>
<dbReference type="InterPro" id="IPR006153">
    <property type="entry name" value="Cation/H_exchanger_TM"/>
</dbReference>
<evidence type="ECO:0000313" key="16">
    <source>
        <dbReference type="Proteomes" id="UP000199735"/>
    </source>
</evidence>
<keyword evidence="8" id="KW-0406">Ion transport</keyword>
<dbReference type="PANTHER" id="PTHR43562">
    <property type="entry name" value="NAPA-TYPE SODIUM/HYDROGEN ANTIPORTER"/>
    <property type="match status" value="1"/>
</dbReference>
<name>A0A075LMK6_9BACI</name>
<dbReference type="Gene3D" id="1.20.1530.20">
    <property type="match status" value="1"/>
</dbReference>
<evidence type="ECO:0000313" key="13">
    <source>
        <dbReference type="EMBL" id="AIF67381.1"/>
    </source>
</evidence>
<dbReference type="GeneID" id="34219961"/>
<evidence type="ECO:0000256" key="11">
    <source>
        <dbReference type="SAM" id="Phobius"/>
    </source>
</evidence>
<proteinExistence type="inferred from homology"/>
<accession>A0AAX2EJJ8</accession>
<accession>A0A075LMK6</accession>
<evidence type="ECO:0000256" key="8">
    <source>
        <dbReference type="ARBA" id="ARBA00023065"/>
    </source>
</evidence>
<feature type="transmembrane region" description="Helical" evidence="11">
    <location>
        <begin position="184"/>
        <end position="206"/>
    </location>
</feature>
<keyword evidence="9 11" id="KW-0472">Membrane</keyword>
<feature type="transmembrane region" description="Helical" evidence="11">
    <location>
        <begin position="352"/>
        <end position="375"/>
    </location>
</feature>
<evidence type="ECO:0000256" key="2">
    <source>
        <dbReference type="ARBA" id="ARBA00005551"/>
    </source>
</evidence>
<dbReference type="RefSeq" id="WP_038562856.1">
    <property type="nucleotide sequence ID" value="NZ_CP008876.1"/>
</dbReference>
<reference evidence="13 15" key="1">
    <citation type="submission" date="2014-07" db="EMBL/GenBank/DDBJ databases">
        <title>Complete genome sequence of a moderately halophilic bacterium Terribacillus aidingensis MP602, isolated from Cryptomeria fortunei in Tianmu mountain in China.</title>
        <authorList>
            <person name="Wang Y."/>
            <person name="Lu P."/>
            <person name="Zhang L."/>
        </authorList>
    </citation>
    <scope>NUCLEOTIDE SEQUENCE [LARGE SCALE GENOMIC DNA]</scope>
    <source>
        <strain evidence="13 15">MP602</strain>
    </source>
</reference>
<feature type="transmembrane region" description="Helical" evidence="11">
    <location>
        <begin position="218"/>
        <end position="243"/>
    </location>
</feature>
<sequence>MEFILHLALILLFTKIAGQLALKIGQPSVLGELLAGVILGPAVLGWIQQTSFIHEFSEIGVLVLMFIAGLETDLQQLKENWKSAFAVAVLGVLFPFIGGYSLALAFGMSQGHALFLALLFCATSVSISVQALKEMNKLNSREGTTILGAAVVDDILVVVLLAVLMSVLGTGESVSLGSLIGKKVLFFGVIIVACIWLIPLIMKFFARFKVSETIVSAGILLALVFSYFAEYMGVAGIIGAFAAGIAISQTNYKETVEHKLEPIAYGVFVPVFFVSIGLNISFEGVGSQLLFIVLISIMAIVTKLFGGALGARMTGFNGRSSMAIGTGMISRGEVALIIAGTGLSSGLLDPEYYTSIIIMVIVTTLVTPSMLKFIFSKTGDTSQKRSVS</sequence>
<feature type="domain" description="Cation/H+ exchanger transmembrane" evidence="12">
    <location>
        <begin position="10"/>
        <end position="376"/>
    </location>
</feature>
<dbReference type="OrthoDB" id="9793589at2"/>
<evidence type="ECO:0000256" key="5">
    <source>
        <dbReference type="ARBA" id="ARBA00022692"/>
    </source>
</evidence>
<evidence type="ECO:0000256" key="9">
    <source>
        <dbReference type="ARBA" id="ARBA00023136"/>
    </source>
</evidence>
<dbReference type="InterPro" id="IPR004771">
    <property type="entry name" value="K/H_exchanger"/>
</dbReference>
<evidence type="ECO:0000256" key="7">
    <source>
        <dbReference type="ARBA" id="ARBA00023053"/>
    </source>
</evidence>
<feature type="transmembrane region" description="Helical" evidence="11">
    <location>
        <begin position="263"/>
        <end position="282"/>
    </location>
</feature>
<dbReference type="GO" id="GO:0006814">
    <property type="term" value="P:sodium ion transport"/>
    <property type="evidence" value="ECO:0007669"/>
    <property type="project" value="UniProtKB-KW"/>
</dbReference>
<comment type="subcellular location">
    <subcellularLocation>
        <location evidence="1">Membrane</location>
        <topology evidence="1">Multi-pass membrane protein</topology>
    </subcellularLocation>
</comment>
<dbReference type="GO" id="GO:0015297">
    <property type="term" value="F:antiporter activity"/>
    <property type="evidence" value="ECO:0007669"/>
    <property type="project" value="UniProtKB-KW"/>
</dbReference>
<keyword evidence="5 11" id="KW-0812">Transmembrane</keyword>
<feature type="transmembrane region" description="Helical" evidence="11">
    <location>
        <begin position="289"/>
        <end position="311"/>
    </location>
</feature>
<dbReference type="Proteomes" id="UP000199735">
    <property type="component" value="Unassembled WGS sequence"/>
</dbReference>
<dbReference type="GO" id="GO:0008324">
    <property type="term" value="F:monoatomic cation transmembrane transporter activity"/>
    <property type="evidence" value="ECO:0007669"/>
    <property type="project" value="InterPro"/>
</dbReference>
<keyword evidence="7" id="KW-0915">Sodium</keyword>
<gene>
    <name evidence="13" type="ORF">GZ22_12505</name>
    <name evidence="14" type="ORF">SAMN04489762_3361</name>
</gene>
<evidence type="ECO:0000256" key="6">
    <source>
        <dbReference type="ARBA" id="ARBA00022989"/>
    </source>
</evidence>
<protein>
    <submittedName>
        <fullName evidence="13">Sodium:proton antiporter</fullName>
    </submittedName>
    <submittedName>
        <fullName evidence="14">Transporter, monovalent cation:proton antiporter-2 (CPA2) family</fullName>
    </submittedName>
</protein>
<feature type="transmembrane region" description="Helical" evidence="11">
    <location>
        <begin position="84"/>
        <end position="106"/>
    </location>
</feature>
<feature type="transmembrane region" description="Helical" evidence="11">
    <location>
        <begin position="144"/>
        <end position="164"/>
    </location>
</feature>
<dbReference type="GO" id="GO:1902600">
    <property type="term" value="P:proton transmembrane transport"/>
    <property type="evidence" value="ECO:0007669"/>
    <property type="project" value="InterPro"/>
</dbReference>
<keyword evidence="10" id="KW-0739">Sodium transport</keyword>
<comment type="similarity">
    <text evidence="2">Belongs to the monovalent cation:proton antiporter 2 (CPA2) transporter (TC 2.A.37) family.</text>
</comment>
<keyword evidence="6 11" id="KW-1133">Transmembrane helix</keyword>
<dbReference type="Proteomes" id="UP000027980">
    <property type="component" value="Chromosome"/>
</dbReference>
<dbReference type="GO" id="GO:0016020">
    <property type="term" value="C:membrane"/>
    <property type="evidence" value="ECO:0007669"/>
    <property type="project" value="UniProtKB-SubCell"/>
</dbReference>
<dbReference type="Pfam" id="PF00999">
    <property type="entry name" value="Na_H_Exchanger"/>
    <property type="match status" value="1"/>
</dbReference>
<evidence type="ECO:0000313" key="14">
    <source>
        <dbReference type="EMBL" id="SEO03585.1"/>
    </source>
</evidence>
<dbReference type="InterPro" id="IPR038770">
    <property type="entry name" value="Na+/solute_symporter_sf"/>
</dbReference>
<dbReference type="EMBL" id="FOCD01000005">
    <property type="protein sequence ID" value="SEO03585.1"/>
    <property type="molecule type" value="Genomic_DNA"/>
</dbReference>
<organism evidence="13 15">
    <name type="scientific">Terribacillus saccharophilus</name>
    <dbReference type="NCBI Taxonomy" id="361277"/>
    <lineage>
        <taxon>Bacteria</taxon>
        <taxon>Bacillati</taxon>
        <taxon>Bacillota</taxon>
        <taxon>Bacilli</taxon>
        <taxon>Bacillales</taxon>
        <taxon>Bacillaceae</taxon>
        <taxon>Terribacillus</taxon>
    </lineage>
</organism>
<evidence type="ECO:0000313" key="15">
    <source>
        <dbReference type="Proteomes" id="UP000027980"/>
    </source>
</evidence>
<evidence type="ECO:0000256" key="4">
    <source>
        <dbReference type="ARBA" id="ARBA00022449"/>
    </source>
</evidence>
<evidence type="ECO:0000256" key="1">
    <source>
        <dbReference type="ARBA" id="ARBA00004141"/>
    </source>
</evidence>
<feature type="transmembrane region" description="Helical" evidence="11">
    <location>
        <begin position="28"/>
        <end position="47"/>
    </location>
</feature>
<dbReference type="KEGG" id="tap:GZ22_12505"/>
<feature type="transmembrane region" description="Helical" evidence="11">
    <location>
        <begin position="112"/>
        <end position="132"/>
    </location>
</feature>
<dbReference type="PANTHER" id="PTHR43562:SF3">
    <property type="entry name" value="SODIUM ION_PROTON EXCHANGER (EUROFUNG)"/>
    <property type="match status" value="1"/>
</dbReference>
<reference evidence="14 16" key="2">
    <citation type="submission" date="2016-10" db="EMBL/GenBank/DDBJ databases">
        <authorList>
            <person name="Varghese N."/>
            <person name="Submissions S."/>
        </authorList>
    </citation>
    <scope>NUCLEOTIDE SEQUENCE [LARGE SCALE GENOMIC DNA]</scope>
    <source>
        <strain evidence="14 16">DSM 21619</strain>
    </source>
</reference>
<evidence type="ECO:0000259" key="12">
    <source>
        <dbReference type="Pfam" id="PF00999"/>
    </source>
</evidence>
<dbReference type="EMBL" id="CP008876">
    <property type="protein sequence ID" value="AIF67381.1"/>
    <property type="molecule type" value="Genomic_DNA"/>
</dbReference>
<dbReference type="AlphaFoldDB" id="A0A075LMK6"/>